<evidence type="ECO:0000313" key="3">
    <source>
        <dbReference type="EMBL" id="SIQ40970.1"/>
    </source>
</evidence>
<dbReference type="RefSeq" id="WP_076488663.1">
    <property type="nucleotide sequence ID" value="NZ_FTMS01000008.1"/>
</dbReference>
<dbReference type="InterPro" id="IPR023485">
    <property type="entry name" value="Ptyr_pPase"/>
</dbReference>
<name>A0A1N6SIR9_9SPIO</name>
<dbReference type="CDD" id="cd16345">
    <property type="entry name" value="LMWP_ArsC"/>
    <property type="match status" value="1"/>
</dbReference>
<dbReference type="Pfam" id="PF01451">
    <property type="entry name" value="LMWPc"/>
    <property type="match status" value="1"/>
</dbReference>
<proteinExistence type="predicted"/>
<evidence type="ECO:0000313" key="4">
    <source>
        <dbReference type="Proteomes" id="UP000186400"/>
    </source>
</evidence>
<dbReference type="SMART" id="SM00226">
    <property type="entry name" value="LMWPc"/>
    <property type="match status" value="1"/>
</dbReference>
<dbReference type="InterPro" id="IPR036196">
    <property type="entry name" value="Ptyr_pPase_sf"/>
</dbReference>
<sequence>MSLKPRVLAICIHNSARSQMTEEFIRQAAGDSLEVVSAGIEPGTLNPVVVELLKEDGIDITGKSTRSVFDLHTAGERFDYVIAVCDKEAAERCPIFPAEKERLHWPFPDPSKATGTMEEKLAFVRPIRDQIRAKSKDFVERVLG</sequence>
<dbReference type="STRING" id="159291.SAMN05920897_108100"/>
<gene>
    <name evidence="3" type="ORF">SAMN05920897_108100</name>
</gene>
<organism evidence="3 4">
    <name type="scientific">Alkalispirochaeta americana</name>
    <dbReference type="NCBI Taxonomy" id="159291"/>
    <lineage>
        <taxon>Bacteria</taxon>
        <taxon>Pseudomonadati</taxon>
        <taxon>Spirochaetota</taxon>
        <taxon>Spirochaetia</taxon>
        <taxon>Spirochaetales</taxon>
        <taxon>Spirochaetaceae</taxon>
        <taxon>Alkalispirochaeta</taxon>
    </lineage>
</organism>
<dbReference type="PANTHER" id="PTHR43428:SF1">
    <property type="entry name" value="ARSENATE REDUCTASE"/>
    <property type="match status" value="1"/>
</dbReference>
<dbReference type="AlphaFoldDB" id="A0A1N6SIR9"/>
<dbReference type="GO" id="GO:0046685">
    <property type="term" value="P:response to arsenic-containing substance"/>
    <property type="evidence" value="ECO:0007669"/>
    <property type="project" value="UniProtKB-KW"/>
</dbReference>
<reference evidence="4" key="1">
    <citation type="submission" date="2017-01" db="EMBL/GenBank/DDBJ databases">
        <authorList>
            <person name="Varghese N."/>
            <person name="Submissions S."/>
        </authorList>
    </citation>
    <scope>NUCLEOTIDE SEQUENCE [LARGE SCALE GENOMIC DNA]</scope>
    <source>
        <strain evidence="4">ASpG1</strain>
    </source>
</reference>
<keyword evidence="1" id="KW-0059">Arsenical resistance</keyword>
<evidence type="ECO:0000259" key="2">
    <source>
        <dbReference type="SMART" id="SM00226"/>
    </source>
</evidence>
<keyword evidence="4" id="KW-1185">Reference proteome</keyword>
<dbReference type="PANTHER" id="PTHR43428">
    <property type="entry name" value="ARSENATE REDUCTASE"/>
    <property type="match status" value="1"/>
</dbReference>
<dbReference type="SUPFAM" id="SSF52788">
    <property type="entry name" value="Phosphotyrosine protein phosphatases I"/>
    <property type="match status" value="1"/>
</dbReference>
<dbReference type="Proteomes" id="UP000186400">
    <property type="component" value="Unassembled WGS sequence"/>
</dbReference>
<feature type="domain" description="Phosphotyrosine protein phosphatase I" evidence="2">
    <location>
        <begin position="5"/>
        <end position="141"/>
    </location>
</feature>
<accession>A0A1N6SIR9</accession>
<dbReference type="Gene3D" id="3.40.50.2300">
    <property type="match status" value="1"/>
</dbReference>
<protein>
    <submittedName>
        <fullName evidence="3">Arsenate reductase</fullName>
    </submittedName>
</protein>
<dbReference type="OrthoDB" id="9784339at2"/>
<dbReference type="EMBL" id="FTMS01000008">
    <property type="protein sequence ID" value="SIQ40970.1"/>
    <property type="molecule type" value="Genomic_DNA"/>
</dbReference>
<evidence type="ECO:0000256" key="1">
    <source>
        <dbReference type="ARBA" id="ARBA00022849"/>
    </source>
</evidence>